<dbReference type="Pfam" id="PF13377">
    <property type="entry name" value="Peripla_BP_3"/>
    <property type="match status" value="1"/>
</dbReference>
<dbReference type="PANTHER" id="PTHR30146:SF153">
    <property type="entry name" value="LACTOSE OPERON REPRESSOR"/>
    <property type="match status" value="1"/>
</dbReference>
<reference evidence="5 6" key="1">
    <citation type="submission" date="2017-02" db="EMBL/GenBank/DDBJ databases">
        <authorList>
            <person name="Peterson S.W."/>
        </authorList>
    </citation>
    <scope>NUCLEOTIDE SEQUENCE [LARGE SCALE GENOMIC DNA]</scope>
    <source>
        <strain evidence="5 6">CIP104813</strain>
    </source>
</reference>
<dbReference type="InterPro" id="IPR010982">
    <property type="entry name" value="Lambda_DNA-bd_dom_sf"/>
</dbReference>
<dbReference type="PANTHER" id="PTHR30146">
    <property type="entry name" value="LACI-RELATED TRANSCRIPTIONAL REPRESSOR"/>
    <property type="match status" value="1"/>
</dbReference>
<dbReference type="GO" id="GO:0000976">
    <property type="term" value="F:transcription cis-regulatory region binding"/>
    <property type="evidence" value="ECO:0007669"/>
    <property type="project" value="TreeGrafter"/>
</dbReference>
<protein>
    <submittedName>
        <fullName evidence="5">Transcriptional regulator, LacI family</fullName>
    </submittedName>
</protein>
<proteinExistence type="predicted"/>
<evidence type="ECO:0000256" key="1">
    <source>
        <dbReference type="ARBA" id="ARBA00023015"/>
    </source>
</evidence>
<dbReference type="OrthoDB" id="1938857at2"/>
<dbReference type="SMART" id="SM00354">
    <property type="entry name" value="HTH_LACI"/>
    <property type="match status" value="1"/>
</dbReference>
<accession>A0A1X6WZF8</accession>
<name>A0A1X6WZF8_9MICO</name>
<evidence type="ECO:0000313" key="6">
    <source>
        <dbReference type="Proteomes" id="UP000195981"/>
    </source>
</evidence>
<dbReference type="PROSITE" id="PS50932">
    <property type="entry name" value="HTH_LACI_2"/>
    <property type="match status" value="1"/>
</dbReference>
<dbReference type="Gene3D" id="3.40.50.2300">
    <property type="match status" value="2"/>
</dbReference>
<keyword evidence="3" id="KW-0804">Transcription</keyword>
<evidence type="ECO:0000256" key="2">
    <source>
        <dbReference type="ARBA" id="ARBA00023125"/>
    </source>
</evidence>
<dbReference type="SUPFAM" id="SSF53822">
    <property type="entry name" value="Periplasmic binding protein-like I"/>
    <property type="match status" value="1"/>
</dbReference>
<sequence length="326" mass="34634">MKRATSADVAACAGVSRATVSYVLNDRPGISIPEATRQRVREAAAALDYVPNHSARALRGQAPPVILVITRSMPFGRNIGDIMDTLTALATARGFSLVTFQTGSSSSLELTLSHLWPRLALAVVGLEDADREVIERLGTPWVDGWSGVQEVASGAAVTEMQVAALVAAGRTRLAYFGAVEESLGIFEADRRAGVAAACARRGLPVPREHRVPQIREDADTALGPIVRDWVRGPEPVDGVVCYNDFWAGALLAAAHAEGIRVPEDLAVIGLDDEPMAAFLEPPLTTIALDAQAIAHRLFARGLAQMGESATGDEATAGLRMIRRRSV</sequence>
<dbReference type="InterPro" id="IPR000843">
    <property type="entry name" value="HTH_LacI"/>
</dbReference>
<dbReference type="Gene3D" id="1.10.260.40">
    <property type="entry name" value="lambda repressor-like DNA-binding domains"/>
    <property type="match status" value="1"/>
</dbReference>
<feature type="domain" description="HTH lacI-type" evidence="4">
    <location>
        <begin position="4"/>
        <end position="60"/>
    </location>
</feature>
<keyword evidence="6" id="KW-1185">Reference proteome</keyword>
<dbReference type="GO" id="GO:0003700">
    <property type="term" value="F:DNA-binding transcription factor activity"/>
    <property type="evidence" value="ECO:0007669"/>
    <property type="project" value="TreeGrafter"/>
</dbReference>
<dbReference type="RefSeq" id="WP_159457981.1">
    <property type="nucleotide sequence ID" value="NZ_FWFG01000048.1"/>
</dbReference>
<dbReference type="CDD" id="cd01392">
    <property type="entry name" value="HTH_LacI"/>
    <property type="match status" value="1"/>
</dbReference>
<dbReference type="InterPro" id="IPR046335">
    <property type="entry name" value="LacI/GalR-like_sensor"/>
</dbReference>
<dbReference type="EMBL" id="FWFG01000048">
    <property type="protein sequence ID" value="SLM90519.1"/>
    <property type="molecule type" value="Genomic_DNA"/>
</dbReference>
<dbReference type="Proteomes" id="UP000195981">
    <property type="component" value="Unassembled WGS sequence"/>
</dbReference>
<dbReference type="AlphaFoldDB" id="A0A1X6WZF8"/>
<evidence type="ECO:0000259" key="4">
    <source>
        <dbReference type="PROSITE" id="PS50932"/>
    </source>
</evidence>
<keyword evidence="1" id="KW-0805">Transcription regulation</keyword>
<dbReference type="InterPro" id="IPR028082">
    <property type="entry name" value="Peripla_BP_I"/>
</dbReference>
<dbReference type="SUPFAM" id="SSF47413">
    <property type="entry name" value="lambda repressor-like DNA-binding domains"/>
    <property type="match status" value="1"/>
</dbReference>
<evidence type="ECO:0000256" key="3">
    <source>
        <dbReference type="ARBA" id="ARBA00023163"/>
    </source>
</evidence>
<gene>
    <name evidence="5" type="ORF">FM110_05095</name>
</gene>
<dbReference type="Pfam" id="PF00356">
    <property type="entry name" value="LacI"/>
    <property type="match status" value="1"/>
</dbReference>
<dbReference type="CDD" id="cd06267">
    <property type="entry name" value="PBP1_LacI_sugar_binding-like"/>
    <property type="match status" value="1"/>
</dbReference>
<evidence type="ECO:0000313" key="5">
    <source>
        <dbReference type="EMBL" id="SLM90519.1"/>
    </source>
</evidence>
<keyword evidence="2" id="KW-0238">DNA-binding</keyword>
<organism evidence="5 6">
    <name type="scientific">Brachybacterium nesterenkovii</name>
    <dbReference type="NCBI Taxonomy" id="47847"/>
    <lineage>
        <taxon>Bacteria</taxon>
        <taxon>Bacillati</taxon>
        <taxon>Actinomycetota</taxon>
        <taxon>Actinomycetes</taxon>
        <taxon>Micrococcales</taxon>
        <taxon>Dermabacteraceae</taxon>
        <taxon>Brachybacterium</taxon>
    </lineage>
</organism>